<evidence type="ECO:0000313" key="2">
    <source>
        <dbReference type="Proteomes" id="UP000192796"/>
    </source>
</evidence>
<organism evidence="1 2">
    <name type="scientific">Niastella vici</name>
    <dbReference type="NCBI Taxonomy" id="1703345"/>
    <lineage>
        <taxon>Bacteria</taxon>
        <taxon>Pseudomonadati</taxon>
        <taxon>Bacteroidota</taxon>
        <taxon>Chitinophagia</taxon>
        <taxon>Chitinophagales</taxon>
        <taxon>Chitinophagaceae</taxon>
        <taxon>Niastella</taxon>
    </lineage>
</organism>
<dbReference type="AlphaFoldDB" id="A0A1V9FMU6"/>
<proteinExistence type="predicted"/>
<dbReference type="EMBL" id="LVYD01000076">
    <property type="protein sequence ID" value="OQP59601.1"/>
    <property type="molecule type" value="Genomic_DNA"/>
</dbReference>
<gene>
    <name evidence="1" type="ORF">A3860_37055</name>
</gene>
<comment type="caution">
    <text evidence="1">The sequence shown here is derived from an EMBL/GenBank/DDBJ whole genome shotgun (WGS) entry which is preliminary data.</text>
</comment>
<keyword evidence="2" id="KW-1185">Reference proteome</keyword>
<evidence type="ECO:0000313" key="1">
    <source>
        <dbReference type="EMBL" id="OQP59601.1"/>
    </source>
</evidence>
<sequence>MKFGDKEIYGSTEGIKANLREVILQLNDKVSHLHENEELDFVIISLRSLTNYTSILLERLTLYQQSPIEFCAISARNLFECYLLVAFILSDPSKAKEFVGQKASEELEINEGFLSLTEPSTPEAVIKSIQDRMTYIKELMNKHEVPIEKHWTVSYLAKQTNNKVEYESFFKLYSKYIHPSSWIVNSLANEYDNPVFRNIFVLQGQHYASCIQKLVSNYLRDQIIA</sequence>
<protein>
    <submittedName>
        <fullName evidence="1">Uncharacterized protein</fullName>
    </submittedName>
</protein>
<reference evidence="1 2" key="1">
    <citation type="submission" date="2016-03" db="EMBL/GenBank/DDBJ databases">
        <title>Niastella vici sp. nov., isolated from farmland soil.</title>
        <authorList>
            <person name="Chen L."/>
            <person name="Wang D."/>
            <person name="Yang S."/>
            <person name="Wang G."/>
        </authorList>
    </citation>
    <scope>NUCLEOTIDE SEQUENCE [LARGE SCALE GENOMIC DNA]</scope>
    <source>
        <strain evidence="1 2">DJ57</strain>
    </source>
</reference>
<dbReference type="Proteomes" id="UP000192796">
    <property type="component" value="Unassembled WGS sequence"/>
</dbReference>
<accession>A0A1V9FMU6</accession>
<dbReference type="Pfam" id="PF18928">
    <property type="entry name" value="DUF5677"/>
    <property type="match status" value="1"/>
</dbReference>
<name>A0A1V9FMU6_9BACT</name>
<dbReference type="InterPro" id="IPR043733">
    <property type="entry name" value="DUF5677"/>
</dbReference>